<reference evidence="15 16" key="2">
    <citation type="submission" date="2009-02" db="EMBL/GenBank/DDBJ databases">
        <title>Draft genome sequence of Blautia hydrogenotrophica DSM 10507 (Ruminococcus hydrogenotrophicus DSM 10507).</title>
        <authorList>
            <person name="Sudarsanam P."/>
            <person name="Ley R."/>
            <person name="Guruge J."/>
            <person name="Turnbaugh P.J."/>
            <person name="Mahowald M."/>
            <person name="Liep D."/>
            <person name="Gordon J."/>
        </authorList>
    </citation>
    <scope>NUCLEOTIDE SEQUENCE [LARGE SCALE GENOMIC DNA]</scope>
    <source>
        <strain evidence="16">DSM 10507 / JCM 14656 / S5a33</strain>
    </source>
</reference>
<dbReference type="InterPro" id="IPR050277">
    <property type="entry name" value="Sodium:Solute_Symporter"/>
</dbReference>
<evidence type="ECO:0000256" key="13">
    <source>
        <dbReference type="RuleBase" id="RU362091"/>
    </source>
</evidence>
<dbReference type="InterPro" id="IPR011851">
    <property type="entry name" value="Na/Pro_symporter"/>
</dbReference>
<dbReference type="Pfam" id="PF00474">
    <property type="entry name" value="SSF"/>
    <property type="match status" value="1"/>
</dbReference>
<dbReference type="CDD" id="cd11475">
    <property type="entry name" value="SLC5sbd_PutP"/>
    <property type="match status" value="1"/>
</dbReference>
<keyword evidence="6 14" id="KW-0769">Symport</keyword>
<feature type="transmembrane region" description="Helical" evidence="14">
    <location>
        <begin position="263"/>
        <end position="287"/>
    </location>
</feature>
<keyword evidence="14" id="KW-0029">Amino-acid transport</keyword>
<keyword evidence="7 14" id="KW-1133">Transmembrane helix</keyword>
<evidence type="ECO:0000256" key="2">
    <source>
        <dbReference type="ARBA" id="ARBA00006434"/>
    </source>
</evidence>
<reference evidence="15 16" key="1">
    <citation type="submission" date="2009-01" db="EMBL/GenBank/DDBJ databases">
        <authorList>
            <person name="Fulton L."/>
            <person name="Clifton S."/>
            <person name="Fulton B."/>
            <person name="Xu J."/>
            <person name="Minx P."/>
            <person name="Pepin K.H."/>
            <person name="Johnson M."/>
            <person name="Bhonagiri V."/>
            <person name="Nash W.E."/>
            <person name="Mardis E.R."/>
            <person name="Wilson R.K."/>
        </authorList>
    </citation>
    <scope>NUCLEOTIDE SEQUENCE [LARGE SCALE GENOMIC DNA]</scope>
    <source>
        <strain evidence="16">DSM 10507 / JCM 14656 / S5a33</strain>
    </source>
</reference>
<evidence type="ECO:0000256" key="9">
    <source>
        <dbReference type="ARBA" id="ARBA00023065"/>
    </source>
</evidence>
<feature type="transmembrane region" description="Helical" evidence="14">
    <location>
        <begin position="422"/>
        <end position="442"/>
    </location>
</feature>
<evidence type="ECO:0000256" key="3">
    <source>
        <dbReference type="ARBA" id="ARBA00022448"/>
    </source>
</evidence>
<comment type="similarity">
    <text evidence="2 13">Belongs to the sodium:solute symporter (SSF) (TC 2.A.21) family.</text>
</comment>
<dbReference type="HOGENOM" id="CLU_018808_15_2_9"/>
<dbReference type="Proteomes" id="UP000003100">
    <property type="component" value="Unassembled WGS sequence"/>
</dbReference>
<evidence type="ECO:0000256" key="11">
    <source>
        <dbReference type="ARBA" id="ARBA00023201"/>
    </source>
</evidence>
<dbReference type="NCBIfam" id="TIGR02121">
    <property type="entry name" value="Na_Pro_sym"/>
    <property type="match status" value="1"/>
</dbReference>
<evidence type="ECO:0000256" key="10">
    <source>
        <dbReference type="ARBA" id="ARBA00023136"/>
    </source>
</evidence>
<dbReference type="PROSITE" id="PS50283">
    <property type="entry name" value="NA_SOLUT_SYMP_3"/>
    <property type="match status" value="1"/>
</dbReference>
<sequence>MMIVVGAVYMKRSNNTEEYFLGGRGLSGWVAALSAQASDMSGWLLMGLPGAVYAMGTGQAWIAVGLFLGTVFNWVCISSRLRRYTIVANNSLTIPAYFENRFRDKKRILLLVSSIVIVIFFLVYTASALAAGGKLFNSVFHVDYHIALAIGAIVILAYTFMGGFMAVCVTDFIQGTLMLIGLLTVPIVAYCVMHGNISEILNQSGVEGGAASFLNMMTNGERNFTPVEIFSQLAWGLGYCGMPHILTRFMAVRDEKELKKSRVIAITWVALSLTAAVTIGVLGRAYLYPTILGTEGAVSNENVFIEMITKIFTVDYALPFIGGIFLCGILAAIMSTADSQLLVTASSVAEDIYHNFIKKDAENSTIMKISRATVVVVAVLAFLIAWNPDSSIMGLVSNAWAGLGSAFGPIVLLSLFWRRTNLAGGIAGIVSGGVTVLVWDYLPLVHGETLGVATGVYSLAVGFLISVLMIVVFSLATKAPDQEILDEFDRVKAMKNQK</sequence>
<evidence type="ECO:0000313" key="16">
    <source>
        <dbReference type="Proteomes" id="UP000003100"/>
    </source>
</evidence>
<keyword evidence="3 14" id="KW-0813">Transport</keyword>
<organism evidence="15 16">
    <name type="scientific">Blautia hydrogenotrophica (strain DSM 10507 / JCM 14656 / S5a33)</name>
    <name type="common">Ruminococcus hydrogenotrophicus</name>
    <dbReference type="NCBI Taxonomy" id="476272"/>
    <lineage>
        <taxon>Bacteria</taxon>
        <taxon>Bacillati</taxon>
        <taxon>Bacillota</taxon>
        <taxon>Clostridia</taxon>
        <taxon>Lachnospirales</taxon>
        <taxon>Lachnospiraceae</taxon>
        <taxon>Blautia</taxon>
    </lineage>
</organism>
<evidence type="ECO:0000256" key="1">
    <source>
        <dbReference type="ARBA" id="ARBA00004651"/>
    </source>
</evidence>
<dbReference type="InterPro" id="IPR001734">
    <property type="entry name" value="Na/solute_symporter"/>
</dbReference>
<evidence type="ECO:0000256" key="5">
    <source>
        <dbReference type="ARBA" id="ARBA00022692"/>
    </source>
</evidence>
<keyword evidence="8 14" id="KW-0915">Sodium</keyword>
<comment type="function">
    <text evidence="14">Catalyzes the sodium-dependent uptake of extracellular L-proline.</text>
</comment>
<comment type="caution">
    <text evidence="14">Lacks conserved residue(s) required for the propagation of feature annotation.</text>
</comment>
<evidence type="ECO:0000256" key="8">
    <source>
        <dbReference type="ARBA" id="ARBA00023053"/>
    </source>
</evidence>
<keyword evidence="4 14" id="KW-1003">Cell membrane</keyword>
<dbReference type="GO" id="GO:0005886">
    <property type="term" value="C:plasma membrane"/>
    <property type="evidence" value="ECO:0007669"/>
    <property type="project" value="UniProtKB-SubCell"/>
</dbReference>
<gene>
    <name evidence="15" type="ORF">RUMHYD_00139</name>
</gene>
<evidence type="ECO:0000256" key="14">
    <source>
        <dbReference type="RuleBase" id="RU366012"/>
    </source>
</evidence>
<evidence type="ECO:0000256" key="7">
    <source>
        <dbReference type="ARBA" id="ARBA00022989"/>
    </source>
</evidence>
<accession>C0CH26</accession>
<keyword evidence="11 14" id="KW-0739">Sodium transport</keyword>
<dbReference type="NCBIfam" id="TIGR00813">
    <property type="entry name" value="sss"/>
    <property type="match status" value="1"/>
</dbReference>
<dbReference type="GO" id="GO:0031402">
    <property type="term" value="F:sodium ion binding"/>
    <property type="evidence" value="ECO:0007669"/>
    <property type="project" value="UniProtKB-UniRule"/>
</dbReference>
<evidence type="ECO:0000313" key="15">
    <source>
        <dbReference type="EMBL" id="EEG50937.1"/>
    </source>
</evidence>
<dbReference type="PATRIC" id="fig|476272.21.peg.3145"/>
<dbReference type="PANTHER" id="PTHR48086:SF3">
    <property type="entry name" value="SODIUM_PROLINE SYMPORTER"/>
    <property type="match status" value="1"/>
</dbReference>
<keyword evidence="10 14" id="KW-0472">Membrane</keyword>
<feature type="transmembrane region" description="Helical" evidence="14">
    <location>
        <begin position="176"/>
        <end position="197"/>
    </location>
</feature>
<evidence type="ECO:0000256" key="6">
    <source>
        <dbReference type="ARBA" id="ARBA00022847"/>
    </source>
</evidence>
<dbReference type="PANTHER" id="PTHR48086">
    <property type="entry name" value="SODIUM/PROLINE SYMPORTER-RELATED"/>
    <property type="match status" value="1"/>
</dbReference>
<feature type="transmembrane region" description="Helical" evidence="14">
    <location>
        <begin position="369"/>
        <end position="386"/>
    </location>
</feature>
<feature type="transmembrane region" description="Helical" evidence="14">
    <location>
        <begin position="229"/>
        <end position="251"/>
    </location>
</feature>
<feature type="transmembrane region" description="Helical" evidence="14">
    <location>
        <begin position="144"/>
        <end position="169"/>
    </location>
</feature>
<dbReference type="eggNOG" id="COG0591">
    <property type="taxonomic scope" value="Bacteria"/>
</dbReference>
<dbReference type="AlphaFoldDB" id="C0CH26"/>
<evidence type="ECO:0000256" key="4">
    <source>
        <dbReference type="ARBA" id="ARBA00022475"/>
    </source>
</evidence>
<feature type="transmembrane region" description="Helical" evidence="14">
    <location>
        <begin position="108"/>
        <end position="132"/>
    </location>
</feature>
<evidence type="ECO:0000256" key="12">
    <source>
        <dbReference type="ARBA" id="ARBA00033708"/>
    </source>
</evidence>
<comment type="subcellular location">
    <subcellularLocation>
        <location evidence="1 14">Cell membrane</location>
        <topology evidence="1 14">Multi-pass membrane protein</topology>
    </subcellularLocation>
</comment>
<feature type="transmembrane region" description="Helical" evidence="14">
    <location>
        <begin position="50"/>
        <end position="75"/>
    </location>
</feature>
<feature type="transmembrane region" description="Helical" evidence="14">
    <location>
        <begin position="392"/>
        <end position="415"/>
    </location>
</feature>
<feature type="transmembrane region" description="Helical" evidence="14">
    <location>
        <begin position="454"/>
        <end position="476"/>
    </location>
</feature>
<comment type="catalytic activity">
    <reaction evidence="12">
        <text>L-proline(in) + Na(+)(in) = L-proline(out) + Na(+)(out)</text>
        <dbReference type="Rhea" id="RHEA:28967"/>
        <dbReference type="ChEBI" id="CHEBI:29101"/>
        <dbReference type="ChEBI" id="CHEBI:60039"/>
    </reaction>
</comment>
<proteinExistence type="inferred from homology"/>
<protein>
    <recommendedName>
        <fullName evidence="14">Sodium/proline symporter</fullName>
    </recommendedName>
    <alternativeName>
        <fullName evidence="14">Proline permease</fullName>
    </alternativeName>
</protein>
<dbReference type="GO" id="GO:0005298">
    <property type="term" value="F:proline:sodium symporter activity"/>
    <property type="evidence" value="ECO:0007669"/>
    <property type="project" value="UniProtKB-UniRule"/>
</dbReference>
<dbReference type="InterPro" id="IPR038377">
    <property type="entry name" value="Na/Glc_symporter_sf"/>
</dbReference>
<keyword evidence="16" id="KW-1185">Reference proteome</keyword>
<feature type="transmembrane region" description="Helical" evidence="14">
    <location>
        <begin position="316"/>
        <end position="337"/>
    </location>
</feature>
<dbReference type="Gene3D" id="1.20.1730.10">
    <property type="entry name" value="Sodium/glucose cotransporter"/>
    <property type="match status" value="1"/>
</dbReference>
<name>C0CH26_BLAHS</name>
<dbReference type="GO" id="GO:0015824">
    <property type="term" value="P:proline transport"/>
    <property type="evidence" value="ECO:0007669"/>
    <property type="project" value="UniProtKB-UniRule"/>
</dbReference>
<dbReference type="EMBL" id="ACBZ01000003">
    <property type="protein sequence ID" value="EEG50937.1"/>
    <property type="molecule type" value="Genomic_DNA"/>
</dbReference>
<keyword evidence="5 14" id="KW-0812">Transmembrane</keyword>
<keyword evidence="9 14" id="KW-0406">Ion transport</keyword>